<evidence type="ECO:0000256" key="1">
    <source>
        <dbReference type="SAM" id="MobiDB-lite"/>
    </source>
</evidence>
<sequence>MGSNLCPHGVQASLKHLITTTAGLDAMWKEEEEEQEEEEEGSLKDLCHRGVLTETWLGKAAAEPEQQEANPEHGPAEPEKPSLGRVRRCTSPLNSEKG</sequence>
<feature type="compositionally biased region" description="Low complexity" evidence="1">
    <location>
        <begin position="60"/>
        <end position="69"/>
    </location>
</feature>
<gene>
    <name evidence="2" type="ORF">XNOV1_A015979</name>
</gene>
<dbReference type="EMBL" id="OY660880">
    <property type="protein sequence ID" value="CAJ1077426.1"/>
    <property type="molecule type" value="Genomic_DNA"/>
</dbReference>
<dbReference type="AlphaFoldDB" id="A0AAV1GW16"/>
<accession>A0AAV1GW16</accession>
<proteinExistence type="predicted"/>
<keyword evidence="3" id="KW-1185">Reference proteome</keyword>
<dbReference type="Proteomes" id="UP001178508">
    <property type="component" value="Chromosome 17"/>
</dbReference>
<organism evidence="2 3">
    <name type="scientific">Xyrichtys novacula</name>
    <name type="common">Pearly razorfish</name>
    <name type="synonym">Hemipteronotus novacula</name>
    <dbReference type="NCBI Taxonomy" id="13765"/>
    <lineage>
        <taxon>Eukaryota</taxon>
        <taxon>Metazoa</taxon>
        <taxon>Chordata</taxon>
        <taxon>Craniata</taxon>
        <taxon>Vertebrata</taxon>
        <taxon>Euteleostomi</taxon>
        <taxon>Actinopterygii</taxon>
        <taxon>Neopterygii</taxon>
        <taxon>Teleostei</taxon>
        <taxon>Neoteleostei</taxon>
        <taxon>Acanthomorphata</taxon>
        <taxon>Eupercaria</taxon>
        <taxon>Labriformes</taxon>
        <taxon>Labridae</taxon>
        <taxon>Xyrichtys</taxon>
    </lineage>
</organism>
<protein>
    <submittedName>
        <fullName evidence="2">Uncharacterized protein</fullName>
    </submittedName>
</protein>
<evidence type="ECO:0000313" key="2">
    <source>
        <dbReference type="EMBL" id="CAJ1077426.1"/>
    </source>
</evidence>
<reference evidence="2" key="1">
    <citation type="submission" date="2023-08" db="EMBL/GenBank/DDBJ databases">
        <authorList>
            <person name="Alioto T."/>
            <person name="Alioto T."/>
            <person name="Gomez Garrido J."/>
        </authorList>
    </citation>
    <scope>NUCLEOTIDE SEQUENCE</scope>
</reference>
<evidence type="ECO:0000313" key="3">
    <source>
        <dbReference type="Proteomes" id="UP001178508"/>
    </source>
</evidence>
<feature type="region of interest" description="Disordered" evidence="1">
    <location>
        <begin position="57"/>
        <end position="98"/>
    </location>
</feature>
<name>A0AAV1GW16_XYRNO</name>
<feature type="compositionally biased region" description="Basic and acidic residues" evidence="1">
    <location>
        <begin position="70"/>
        <end position="82"/>
    </location>
</feature>